<organism evidence="2 3">
    <name type="scientific">Candidatus Venteria ishoeyi</name>
    <dbReference type="NCBI Taxonomy" id="1899563"/>
    <lineage>
        <taxon>Bacteria</taxon>
        <taxon>Pseudomonadati</taxon>
        <taxon>Pseudomonadota</taxon>
        <taxon>Gammaproteobacteria</taxon>
        <taxon>Thiotrichales</taxon>
        <taxon>Thiotrichaceae</taxon>
        <taxon>Venteria</taxon>
    </lineage>
</organism>
<dbReference type="EMBL" id="FMSV02000556">
    <property type="protein sequence ID" value="SEH08845.1"/>
    <property type="molecule type" value="Genomic_DNA"/>
</dbReference>
<dbReference type="Proteomes" id="UP000236724">
    <property type="component" value="Unassembled WGS sequence"/>
</dbReference>
<gene>
    <name evidence="2" type="ORF">MBHS_04738</name>
</gene>
<accession>A0A1H6FIG6</accession>
<evidence type="ECO:0000313" key="3">
    <source>
        <dbReference type="Proteomes" id="UP000236724"/>
    </source>
</evidence>
<keyword evidence="3" id="KW-1185">Reference proteome</keyword>
<dbReference type="SUPFAM" id="SSF141371">
    <property type="entry name" value="PilZ domain-like"/>
    <property type="match status" value="1"/>
</dbReference>
<evidence type="ECO:0000313" key="2">
    <source>
        <dbReference type="EMBL" id="SEH08845.1"/>
    </source>
</evidence>
<dbReference type="Pfam" id="PF07238">
    <property type="entry name" value="PilZ"/>
    <property type="match status" value="1"/>
</dbReference>
<sequence length="150" mass="17109">MQEHRKFYRHPTEIPVEISKVSDAEENTVLYPFIKDVSEGGLAFICTIPWPVGSIIKIRLPLIKPPFEAIGTVAWSRRRGSYYDVGVAFDNKHDVFQGRMIEQMCQIEIYRQKLAGEGRDITTDEAAMEWISRYAASFDKKAIQAKAPVS</sequence>
<dbReference type="AlphaFoldDB" id="A0A1H6FIG6"/>
<reference evidence="2 3" key="1">
    <citation type="submission" date="2016-10" db="EMBL/GenBank/DDBJ databases">
        <authorList>
            <person name="de Groot N.N."/>
        </authorList>
    </citation>
    <scope>NUCLEOTIDE SEQUENCE [LARGE SCALE GENOMIC DNA]</scope>
    <source>
        <strain evidence="2">MBHS1</strain>
    </source>
</reference>
<protein>
    <submittedName>
        <fullName evidence="2">PilZ domain protein</fullName>
    </submittedName>
</protein>
<dbReference type="InterPro" id="IPR009875">
    <property type="entry name" value="PilZ_domain"/>
</dbReference>
<dbReference type="GO" id="GO:0035438">
    <property type="term" value="F:cyclic-di-GMP binding"/>
    <property type="evidence" value="ECO:0007669"/>
    <property type="project" value="InterPro"/>
</dbReference>
<evidence type="ECO:0000259" key="1">
    <source>
        <dbReference type="Pfam" id="PF07238"/>
    </source>
</evidence>
<proteinExistence type="predicted"/>
<feature type="domain" description="PilZ" evidence="1">
    <location>
        <begin position="4"/>
        <end position="104"/>
    </location>
</feature>
<dbReference type="Gene3D" id="2.40.10.220">
    <property type="entry name" value="predicted glycosyltransferase like domains"/>
    <property type="match status" value="1"/>
</dbReference>
<name>A0A1H6FIG6_9GAMM</name>
<dbReference type="RefSeq" id="WP_177428684.1">
    <property type="nucleotide sequence ID" value="NZ_FMSV02000556.1"/>
</dbReference>